<organism evidence="1 2">
    <name type="scientific">Elysia crispata</name>
    <name type="common">lettuce slug</name>
    <dbReference type="NCBI Taxonomy" id="231223"/>
    <lineage>
        <taxon>Eukaryota</taxon>
        <taxon>Metazoa</taxon>
        <taxon>Spiralia</taxon>
        <taxon>Lophotrochozoa</taxon>
        <taxon>Mollusca</taxon>
        <taxon>Gastropoda</taxon>
        <taxon>Heterobranchia</taxon>
        <taxon>Euthyneura</taxon>
        <taxon>Panpulmonata</taxon>
        <taxon>Sacoglossa</taxon>
        <taxon>Placobranchoidea</taxon>
        <taxon>Plakobranchidae</taxon>
        <taxon>Elysia</taxon>
    </lineage>
</organism>
<sequence length="67" mass="7564">MERFELHRAISMCFGAFQTQPQGVMGLACGANRKLMETTDKGDDREVDQGTVFWWCKSLPGNSIPRI</sequence>
<evidence type="ECO:0000313" key="1">
    <source>
        <dbReference type="EMBL" id="KAK3785500.1"/>
    </source>
</evidence>
<proteinExistence type="predicted"/>
<dbReference type="Proteomes" id="UP001283361">
    <property type="component" value="Unassembled WGS sequence"/>
</dbReference>
<name>A0AAE1ADE8_9GAST</name>
<protein>
    <submittedName>
        <fullName evidence="1">Uncharacterized protein</fullName>
    </submittedName>
</protein>
<gene>
    <name evidence="1" type="ORF">RRG08_048634</name>
</gene>
<dbReference type="PROSITE" id="PS51257">
    <property type="entry name" value="PROKAR_LIPOPROTEIN"/>
    <property type="match status" value="1"/>
</dbReference>
<evidence type="ECO:0000313" key="2">
    <source>
        <dbReference type="Proteomes" id="UP001283361"/>
    </source>
</evidence>
<keyword evidence="2" id="KW-1185">Reference proteome</keyword>
<dbReference type="AlphaFoldDB" id="A0AAE1ADE8"/>
<accession>A0AAE1ADE8</accession>
<dbReference type="EMBL" id="JAWDGP010002127">
    <property type="protein sequence ID" value="KAK3785500.1"/>
    <property type="molecule type" value="Genomic_DNA"/>
</dbReference>
<reference evidence="1" key="1">
    <citation type="journal article" date="2023" name="G3 (Bethesda)">
        <title>A reference genome for the long-term kleptoplast-retaining sea slug Elysia crispata morphotype clarki.</title>
        <authorList>
            <person name="Eastman K.E."/>
            <person name="Pendleton A.L."/>
            <person name="Shaikh M.A."/>
            <person name="Suttiyut T."/>
            <person name="Ogas R."/>
            <person name="Tomko P."/>
            <person name="Gavelis G."/>
            <person name="Widhalm J.R."/>
            <person name="Wisecaver J.H."/>
        </authorList>
    </citation>
    <scope>NUCLEOTIDE SEQUENCE</scope>
    <source>
        <strain evidence="1">ECLA1</strain>
    </source>
</reference>
<comment type="caution">
    <text evidence="1">The sequence shown here is derived from an EMBL/GenBank/DDBJ whole genome shotgun (WGS) entry which is preliminary data.</text>
</comment>